<comment type="caution">
    <text evidence="12">The sequence shown here is derived from an EMBL/GenBank/DDBJ whole genome shotgun (WGS) entry which is preliminary data.</text>
</comment>
<dbReference type="PANTHER" id="PTHR24421">
    <property type="entry name" value="NITRATE/NITRITE SENSOR PROTEIN NARX-RELATED"/>
    <property type="match status" value="1"/>
</dbReference>
<evidence type="ECO:0000256" key="9">
    <source>
        <dbReference type="SAM" id="MobiDB-lite"/>
    </source>
</evidence>
<dbReference type="SUPFAM" id="SSF55874">
    <property type="entry name" value="ATPase domain of HSP90 chaperone/DNA topoisomerase II/histidine kinase"/>
    <property type="match status" value="1"/>
</dbReference>
<keyword evidence="8" id="KW-0902">Two-component regulatory system</keyword>
<accession>A0ABW6VEC5</accession>
<dbReference type="InterPro" id="IPR011712">
    <property type="entry name" value="Sig_transdc_His_kin_sub3_dim/P"/>
</dbReference>
<dbReference type="RefSeq" id="WP_387345742.1">
    <property type="nucleotide sequence ID" value="NZ_JBIAXI010000023.1"/>
</dbReference>
<feature type="transmembrane region" description="Helical" evidence="10">
    <location>
        <begin position="126"/>
        <end position="146"/>
    </location>
</feature>
<name>A0ABW6VEC5_MICFU</name>
<sequence>MRSPIDWLVAVVVCLFAVSEELSGRSSLHGEGPSIWWVLAGLAAAVLVLNRRRAPFAVLFVYSAASILGLALVREMAAAWQFYTQLVLLFTLLSEVRPTSWKAAGGLAVTGAYIVSMVSASPTTTWGDVAVALVMAAIAGGAGLAVHRHRVLALHAEERGELLAQAAVAEERARIARELHDIVAHSVSVMTMQAGGVRLMLREEQDREREVLATIEETGREAVEELRRMLGLLRTPDPDELAPQPRLDRLDDLVEHSRAAGLDVTVEVTGTPVPLPAGLDLSAYRIVQEALTNTLKHAGPTRAAVTIAYAPGELRLEITDDGPRDGRAPLTPGHSARITPARGIPGRTTPAPDVLAPDVPGQRTLGKDTSARGVPGWSKPGRGVPGRGVPERGGHGLLGMRERVALFHGTLAAGPLSPGGYRVRAVLPL</sequence>
<keyword evidence="4" id="KW-0808">Transferase</keyword>
<keyword evidence="10" id="KW-0472">Membrane</keyword>
<dbReference type="EC" id="2.7.13.3" evidence="2"/>
<dbReference type="Proteomes" id="UP001602119">
    <property type="component" value="Unassembled WGS sequence"/>
</dbReference>
<protein>
    <recommendedName>
        <fullName evidence="2">histidine kinase</fullName>
        <ecNumber evidence="2">2.7.13.3</ecNumber>
    </recommendedName>
</protein>
<feature type="transmembrane region" description="Helical" evidence="10">
    <location>
        <begin position="33"/>
        <end position="49"/>
    </location>
</feature>
<evidence type="ECO:0000313" key="12">
    <source>
        <dbReference type="EMBL" id="MFF4777343.1"/>
    </source>
</evidence>
<evidence type="ECO:0000256" key="7">
    <source>
        <dbReference type="ARBA" id="ARBA00022840"/>
    </source>
</evidence>
<dbReference type="InterPro" id="IPR036890">
    <property type="entry name" value="HATPase_C_sf"/>
</dbReference>
<evidence type="ECO:0000256" key="8">
    <source>
        <dbReference type="ARBA" id="ARBA00023012"/>
    </source>
</evidence>
<dbReference type="InterPro" id="IPR050482">
    <property type="entry name" value="Sensor_HK_TwoCompSys"/>
</dbReference>
<evidence type="ECO:0000313" key="13">
    <source>
        <dbReference type="Proteomes" id="UP001602119"/>
    </source>
</evidence>
<dbReference type="EMBL" id="JBIAXI010000023">
    <property type="protein sequence ID" value="MFF4777343.1"/>
    <property type="molecule type" value="Genomic_DNA"/>
</dbReference>
<proteinExistence type="predicted"/>
<keyword evidence="13" id="KW-1185">Reference proteome</keyword>
<dbReference type="Gene3D" id="3.30.565.10">
    <property type="entry name" value="Histidine kinase-like ATPase, C-terminal domain"/>
    <property type="match status" value="1"/>
</dbReference>
<feature type="transmembrane region" description="Helical" evidence="10">
    <location>
        <begin position="103"/>
        <end position="120"/>
    </location>
</feature>
<comment type="catalytic activity">
    <reaction evidence="1">
        <text>ATP + protein L-histidine = ADP + protein N-phospho-L-histidine.</text>
        <dbReference type="EC" id="2.7.13.3"/>
    </reaction>
</comment>
<feature type="domain" description="Signal transduction histidine kinase subgroup 3 dimerisation and phosphoacceptor" evidence="11">
    <location>
        <begin position="171"/>
        <end position="236"/>
    </location>
</feature>
<evidence type="ECO:0000259" key="11">
    <source>
        <dbReference type="Pfam" id="PF07730"/>
    </source>
</evidence>
<feature type="region of interest" description="Disordered" evidence="9">
    <location>
        <begin position="329"/>
        <end position="389"/>
    </location>
</feature>
<dbReference type="PANTHER" id="PTHR24421:SF10">
    <property type="entry name" value="NITRATE_NITRITE SENSOR PROTEIN NARQ"/>
    <property type="match status" value="1"/>
</dbReference>
<evidence type="ECO:0000256" key="10">
    <source>
        <dbReference type="SAM" id="Phobius"/>
    </source>
</evidence>
<keyword evidence="10" id="KW-1133">Transmembrane helix</keyword>
<evidence type="ECO:0000256" key="4">
    <source>
        <dbReference type="ARBA" id="ARBA00022679"/>
    </source>
</evidence>
<dbReference type="GO" id="GO:0016301">
    <property type="term" value="F:kinase activity"/>
    <property type="evidence" value="ECO:0007669"/>
    <property type="project" value="UniProtKB-KW"/>
</dbReference>
<keyword evidence="6 12" id="KW-0418">Kinase</keyword>
<dbReference type="Pfam" id="PF07730">
    <property type="entry name" value="HisKA_3"/>
    <property type="match status" value="1"/>
</dbReference>
<evidence type="ECO:0000256" key="1">
    <source>
        <dbReference type="ARBA" id="ARBA00000085"/>
    </source>
</evidence>
<evidence type="ECO:0000256" key="6">
    <source>
        <dbReference type="ARBA" id="ARBA00022777"/>
    </source>
</evidence>
<organism evidence="12 13">
    <name type="scientific">Microtetraspora fusca</name>
    <dbReference type="NCBI Taxonomy" id="1997"/>
    <lineage>
        <taxon>Bacteria</taxon>
        <taxon>Bacillati</taxon>
        <taxon>Actinomycetota</taxon>
        <taxon>Actinomycetes</taxon>
        <taxon>Streptosporangiales</taxon>
        <taxon>Streptosporangiaceae</taxon>
        <taxon>Microtetraspora</taxon>
    </lineage>
</organism>
<dbReference type="Gene3D" id="1.20.5.1930">
    <property type="match status" value="1"/>
</dbReference>
<dbReference type="CDD" id="cd16917">
    <property type="entry name" value="HATPase_UhpB-NarQ-NarX-like"/>
    <property type="match status" value="1"/>
</dbReference>
<evidence type="ECO:0000256" key="3">
    <source>
        <dbReference type="ARBA" id="ARBA00022553"/>
    </source>
</evidence>
<keyword evidence="10" id="KW-0812">Transmembrane</keyword>
<keyword evidence="5" id="KW-0547">Nucleotide-binding</keyword>
<evidence type="ECO:0000256" key="5">
    <source>
        <dbReference type="ARBA" id="ARBA00022741"/>
    </source>
</evidence>
<reference evidence="12 13" key="1">
    <citation type="submission" date="2024-10" db="EMBL/GenBank/DDBJ databases">
        <title>The Natural Products Discovery Center: Release of the First 8490 Sequenced Strains for Exploring Actinobacteria Biosynthetic Diversity.</title>
        <authorList>
            <person name="Kalkreuter E."/>
            <person name="Kautsar S.A."/>
            <person name="Yang D."/>
            <person name="Bader C.D."/>
            <person name="Teijaro C.N."/>
            <person name="Fluegel L."/>
            <person name="Davis C.M."/>
            <person name="Simpson J.R."/>
            <person name="Lauterbach L."/>
            <person name="Steele A.D."/>
            <person name="Gui C."/>
            <person name="Meng S."/>
            <person name="Li G."/>
            <person name="Viehrig K."/>
            <person name="Ye F."/>
            <person name="Su P."/>
            <person name="Kiefer A.F."/>
            <person name="Nichols A."/>
            <person name="Cepeda A.J."/>
            <person name="Yan W."/>
            <person name="Fan B."/>
            <person name="Jiang Y."/>
            <person name="Adhikari A."/>
            <person name="Zheng C.-J."/>
            <person name="Schuster L."/>
            <person name="Cowan T.M."/>
            <person name="Smanski M.J."/>
            <person name="Chevrette M.G."/>
            <person name="De Carvalho L.P.S."/>
            <person name="Shen B."/>
        </authorList>
    </citation>
    <scope>NUCLEOTIDE SEQUENCE [LARGE SCALE GENOMIC DNA]</scope>
    <source>
        <strain evidence="12 13">NPDC001281</strain>
    </source>
</reference>
<keyword evidence="7" id="KW-0067">ATP-binding</keyword>
<evidence type="ECO:0000256" key="2">
    <source>
        <dbReference type="ARBA" id="ARBA00012438"/>
    </source>
</evidence>
<keyword evidence="3" id="KW-0597">Phosphoprotein</keyword>
<gene>
    <name evidence="12" type="ORF">ACFY05_31255</name>
</gene>
<feature type="transmembrane region" description="Helical" evidence="10">
    <location>
        <begin position="56"/>
        <end position="73"/>
    </location>
</feature>